<gene>
    <name evidence="1" type="ORF">GCM10022419_080860</name>
</gene>
<dbReference type="Proteomes" id="UP001500630">
    <property type="component" value="Unassembled WGS sequence"/>
</dbReference>
<evidence type="ECO:0000313" key="2">
    <source>
        <dbReference type="Proteomes" id="UP001500630"/>
    </source>
</evidence>
<name>A0ABP6YMT4_9ACTN</name>
<evidence type="ECO:0000313" key="1">
    <source>
        <dbReference type="EMBL" id="GAA3586494.1"/>
    </source>
</evidence>
<comment type="caution">
    <text evidence="1">The sequence shown here is derived from an EMBL/GenBank/DDBJ whole genome shotgun (WGS) entry which is preliminary data.</text>
</comment>
<keyword evidence="2" id="KW-1185">Reference proteome</keyword>
<proteinExistence type="predicted"/>
<organism evidence="1 2">
    <name type="scientific">Nonomuraea rosea</name>
    <dbReference type="NCBI Taxonomy" id="638574"/>
    <lineage>
        <taxon>Bacteria</taxon>
        <taxon>Bacillati</taxon>
        <taxon>Actinomycetota</taxon>
        <taxon>Actinomycetes</taxon>
        <taxon>Streptosporangiales</taxon>
        <taxon>Streptosporangiaceae</taxon>
        <taxon>Nonomuraea</taxon>
    </lineage>
</organism>
<sequence length="112" mass="12045">MHEALSPQGWKAILEGQMDPHPLSDPRELAAGFESLGGTLQGVWLSAATTELVFIVDLPDTVDAVACSLRYLQRGQYGPIRITQLLTPQEAVRATEKAVALPKPYSITGSDA</sequence>
<evidence type="ECO:0008006" key="3">
    <source>
        <dbReference type="Google" id="ProtNLM"/>
    </source>
</evidence>
<dbReference type="EMBL" id="BAABDQ010000023">
    <property type="protein sequence ID" value="GAA3586494.1"/>
    <property type="molecule type" value="Genomic_DNA"/>
</dbReference>
<protein>
    <recommendedName>
        <fullName evidence="3">GYD domain-containing protein</fullName>
    </recommendedName>
</protein>
<reference evidence="2" key="1">
    <citation type="journal article" date="2019" name="Int. J. Syst. Evol. Microbiol.">
        <title>The Global Catalogue of Microorganisms (GCM) 10K type strain sequencing project: providing services to taxonomists for standard genome sequencing and annotation.</title>
        <authorList>
            <consortium name="The Broad Institute Genomics Platform"/>
            <consortium name="The Broad Institute Genome Sequencing Center for Infectious Disease"/>
            <person name="Wu L."/>
            <person name="Ma J."/>
        </authorList>
    </citation>
    <scope>NUCLEOTIDE SEQUENCE [LARGE SCALE GENOMIC DNA]</scope>
    <source>
        <strain evidence="2">JCM 17326</strain>
    </source>
</reference>
<accession>A0ABP6YMT4</accession>